<dbReference type="STRING" id="1395571.TMS3_0103560"/>
<dbReference type="PANTHER" id="PTHR39335:SF1">
    <property type="entry name" value="BLL4220 PROTEIN"/>
    <property type="match status" value="1"/>
</dbReference>
<reference evidence="2 3" key="1">
    <citation type="journal article" date="2014" name="Genome Announc.">
        <title>Draft Genome Sequence of Petroleum Oil-Degrading Marine Bacterium Pseudomonas taeanensis Strain MS-3, Isolated from a Crude Oil-Contaminated Seashore.</title>
        <authorList>
            <person name="Lee S.Y."/>
            <person name="Kim S.H."/>
            <person name="Lee D.G."/>
            <person name="Shin S."/>
            <person name="Yun S.H."/>
            <person name="Choi C.W."/>
            <person name="Chung Y.H."/>
            <person name="Choi J.S."/>
            <person name="Kahng H.Y."/>
            <person name="Kim S.I."/>
        </authorList>
    </citation>
    <scope>NUCLEOTIDE SEQUENCE [LARGE SCALE GENOMIC DNA]</scope>
    <source>
        <strain evidence="2 3">MS-3</strain>
    </source>
</reference>
<dbReference type="AlphaFoldDB" id="A0A0A1YPL9"/>
<feature type="signal peptide" evidence="1">
    <location>
        <begin position="1"/>
        <end position="25"/>
    </location>
</feature>
<feature type="chain" id="PRO_5001995999" description="Lipoprotein" evidence="1">
    <location>
        <begin position="26"/>
        <end position="126"/>
    </location>
</feature>
<keyword evidence="1" id="KW-0732">Signal</keyword>
<accession>A0A0A1YPL9</accession>
<organism evidence="2 3">
    <name type="scientific">Pseudomonas taeanensis MS-3</name>
    <dbReference type="NCBI Taxonomy" id="1395571"/>
    <lineage>
        <taxon>Bacteria</taxon>
        <taxon>Pseudomonadati</taxon>
        <taxon>Pseudomonadota</taxon>
        <taxon>Gammaproteobacteria</taxon>
        <taxon>Pseudomonadales</taxon>
        <taxon>Pseudomonadaceae</taxon>
        <taxon>Pseudomonas</taxon>
    </lineage>
</organism>
<dbReference type="RefSeq" id="WP_025163861.1">
    <property type="nucleotide sequence ID" value="NZ_AWSQ01000001.1"/>
</dbReference>
<keyword evidence="3" id="KW-1185">Reference proteome</keyword>
<dbReference type="InterPro" id="IPR014558">
    <property type="entry name" value="UCP029720"/>
</dbReference>
<protein>
    <recommendedName>
        <fullName evidence="4">Lipoprotein</fullName>
    </recommendedName>
</protein>
<evidence type="ECO:0008006" key="4">
    <source>
        <dbReference type="Google" id="ProtNLM"/>
    </source>
</evidence>
<dbReference type="Pfam" id="PF03640">
    <property type="entry name" value="Lipoprotein_15"/>
    <property type="match status" value="2"/>
</dbReference>
<sequence length="126" mass="13616">MIRINPVRLALLGGALLALSGLVYADEPAMVENGMLVDSKGMTLYTYDPDGMDKSNCYGPCAENWPPLAAEAGAVAEDDWTVVKRDDGTLQWAYYGKPLYTFIKDMKAGDITGDGKGGVWHVAKPE</sequence>
<dbReference type="PANTHER" id="PTHR39335">
    <property type="entry name" value="BLL4220 PROTEIN"/>
    <property type="match status" value="1"/>
</dbReference>
<dbReference type="eggNOG" id="COG4315">
    <property type="taxonomic scope" value="Bacteria"/>
</dbReference>
<evidence type="ECO:0000313" key="2">
    <source>
        <dbReference type="EMBL" id="KFX71036.1"/>
    </source>
</evidence>
<dbReference type="EMBL" id="AWSQ01000001">
    <property type="protein sequence ID" value="KFX71036.1"/>
    <property type="molecule type" value="Genomic_DNA"/>
</dbReference>
<dbReference type="Proteomes" id="UP000030063">
    <property type="component" value="Unassembled WGS sequence"/>
</dbReference>
<gene>
    <name evidence="2" type="ORF">TMS3_0103560</name>
</gene>
<name>A0A0A1YPL9_9PSED</name>
<comment type="caution">
    <text evidence="2">The sequence shown here is derived from an EMBL/GenBank/DDBJ whole genome shotgun (WGS) entry which is preliminary data.</text>
</comment>
<proteinExistence type="predicted"/>
<dbReference type="PIRSF" id="PIRSF029720">
    <property type="entry name" value="UCP029720"/>
    <property type="match status" value="1"/>
</dbReference>
<evidence type="ECO:0000313" key="3">
    <source>
        <dbReference type="Proteomes" id="UP000030063"/>
    </source>
</evidence>
<evidence type="ECO:0000256" key="1">
    <source>
        <dbReference type="SAM" id="SignalP"/>
    </source>
</evidence>
<dbReference type="InterPro" id="IPR005297">
    <property type="entry name" value="Lipoprotein_repeat"/>
</dbReference>
<dbReference type="OrthoDB" id="9800666at2"/>
<dbReference type="GO" id="GO:0043448">
    <property type="term" value="P:alkane catabolic process"/>
    <property type="evidence" value="ECO:0007669"/>
    <property type="project" value="TreeGrafter"/>
</dbReference>